<organism evidence="2 3">
    <name type="scientific">Paraburkholderia tuberum</name>
    <dbReference type="NCBI Taxonomy" id="157910"/>
    <lineage>
        <taxon>Bacteria</taxon>
        <taxon>Pseudomonadati</taxon>
        <taxon>Pseudomonadota</taxon>
        <taxon>Betaproteobacteria</taxon>
        <taxon>Burkholderiales</taxon>
        <taxon>Burkholderiaceae</taxon>
        <taxon>Paraburkholderia</taxon>
    </lineage>
</organism>
<gene>
    <name evidence="2" type="ORF">SAMN05445850_6257</name>
</gene>
<accession>A0A1H1K250</accession>
<protein>
    <submittedName>
        <fullName evidence="2">Uncharacterized protein</fullName>
    </submittedName>
</protein>
<evidence type="ECO:0000256" key="1">
    <source>
        <dbReference type="SAM" id="MobiDB-lite"/>
    </source>
</evidence>
<proteinExistence type="predicted"/>
<feature type="region of interest" description="Disordered" evidence="1">
    <location>
        <begin position="26"/>
        <end position="70"/>
    </location>
</feature>
<evidence type="ECO:0000313" key="3">
    <source>
        <dbReference type="Proteomes" id="UP000199365"/>
    </source>
</evidence>
<name>A0A1H1K250_9BURK</name>
<reference evidence="3" key="1">
    <citation type="submission" date="2016-10" db="EMBL/GenBank/DDBJ databases">
        <authorList>
            <person name="Varghese N."/>
            <person name="Submissions S."/>
        </authorList>
    </citation>
    <scope>NUCLEOTIDE SEQUENCE [LARGE SCALE GENOMIC DNA]</scope>
    <source>
        <strain evidence="3">DUS833</strain>
    </source>
</reference>
<evidence type="ECO:0000313" key="2">
    <source>
        <dbReference type="EMBL" id="SDR56019.1"/>
    </source>
</evidence>
<sequence>MRPAASHRGAGRVQVGRSLSTLAKGALPQVSSAARPVAQATTEAKQKRGESEQMISRASQQAVSKVAAHC</sequence>
<dbReference type="STRING" id="157910.SAMN05445850_6257"/>
<feature type="compositionally biased region" description="Polar residues" evidence="1">
    <location>
        <begin position="53"/>
        <end position="63"/>
    </location>
</feature>
<dbReference type="AlphaFoldDB" id="A0A1H1K250"/>
<dbReference type="Proteomes" id="UP000199365">
    <property type="component" value="Unassembled WGS sequence"/>
</dbReference>
<dbReference type="EMBL" id="FNKX01000002">
    <property type="protein sequence ID" value="SDR56019.1"/>
    <property type="molecule type" value="Genomic_DNA"/>
</dbReference>
<keyword evidence="3" id="KW-1185">Reference proteome</keyword>